<evidence type="ECO:0000256" key="1">
    <source>
        <dbReference type="SAM" id="Phobius"/>
    </source>
</evidence>
<keyword evidence="1" id="KW-0472">Membrane</keyword>
<dbReference type="EMBL" id="FMZX01000035">
    <property type="protein sequence ID" value="SDE42186.1"/>
    <property type="molecule type" value="Genomic_DNA"/>
</dbReference>
<sequence length="108" mass="11545">MFGAMVTFAVLGIASGTLLAWLDGVPSATWLEEAALVMLDALLGFALWWGISGFTLMLHTATVESDGVERYGAIPSPLPRSVTQRCIAKATHPGLWLPLGLLVTFWAT</sequence>
<protein>
    <submittedName>
        <fullName evidence="2">Uncharacterized protein</fullName>
    </submittedName>
</protein>
<proteinExistence type="predicted"/>
<gene>
    <name evidence="2" type="ORF">SAMN04487779_103515</name>
</gene>
<dbReference type="Proteomes" id="UP000198925">
    <property type="component" value="Unassembled WGS sequence"/>
</dbReference>
<evidence type="ECO:0000313" key="3">
    <source>
        <dbReference type="Proteomes" id="UP000198925"/>
    </source>
</evidence>
<keyword evidence="3" id="KW-1185">Reference proteome</keyword>
<dbReference type="AlphaFoldDB" id="A0A1G7CU47"/>
<accession>A0A1G7CU47</accession>
<name>A0A1G7CU47_9PROT</name>
<evidence type="ECO:0000313" key="2">
    <source>
        <dbReference type="EMBL" id="SDE42186.1"/>
    </source>
</evidence>
<organism evidence="2 3">
    <name type="scientific">Belnapia rosea</name>
    <dbReference type="NCBI Taxonomy" id="938405"/>
    <lineage>
        <taxon>Bacteria</taxon>
        <taxon>Pseudomonadati</taxon>
        <taxon>Pseudomonadota</taxon>
        <taxon>Alphaproteobacteria</taxon>
        <taxon>Acetobacterales</taxon>
        <taxon>Roseomonadaceae</taxon>
        <taxon>Belnapia</taxon>
    </lineage>
</organism>
<reference evidence="2 3" key="1">
    <citation type="submission" date="2016-10" db="EMBL/GenBank/DDBJ databases">
        <authorList>
            <person name="de Groot N.N."/>
        </authorList>
    </citation>
    <scope>NUCLEOTIDE SEQUENCE [LARGE SCALE GENOMIC DNA]</scope>
    <source>
        <strain evidence="2 3">CPCC 100156</strain>
    </source>
</reference>
<keyword evidence="1" id="KW-1133">Transmembrane helix</keyword>
<keyword evidence="1" id="KW-0812">Transmembrane</keyword>
<feature type="transmembrane region" description="Helical" evidence="1">
    <location>
        <begin position="34"/>
        <end position="51"/>
    </location>
</feature>